<dbReference type="AlphaFoldDB" id="A0A318Z9M4"/>
<evidence type="ECO:0000313" key="2">
    <source>
        <dbReference type="EMBL" id="PYH44105.1"/>
    </source>
</evidence>
<dbReference type="Proteomes" id="UP000248349">
    <property type="component" value="Unassembled WGS sequence"/>
</dbReference>
<keyword evidence="3" id="KW-1185">Reference proteome</keyword>
<feature type="compositionally biased region" description="Low complexity" evidence="1">
    <location>
        <begin position="23"/>
        <end position="35"/>
    </location>
</feature>
<name>A0A318Z9M4_9EURO</name>
<dbReference type="STRING" id="1450539.A0A318Z9M4"/>
<accession>A0A318Z9M4</accession>
<dbReference type="PANTHER" id="PTHR46411">
    <property type="entry name" value="FAMILY ATPASE, PUTATIVE-RELATED"/>
    <property type="match status" value="1"/>
</dbReference>
<feature type="compositionally biased region" description="Pro residues" evidence="1">
    <location>
        <begin position="13"/>
        <end position="22"/>
    </location>
</feature>
<dbReference type="RefSeq" id="XP_025430087.1">
    <property type="nucleotide sequence ID" value="XM_025577459.1"/>
</dbReference>
<dbReference type="GeneID" id="37078688"/>
<dbReference type="PANTHER" id="PTHR46411:SF3">
    <property type="entry name" value="AAA+ ATPASE DOMAIN-CONTAINING PROTEIN"/>
    <property type="match status" value="1"/>
</dbReference>
<evidence type="ECO:0000313" key="3">
    <source>
        <dbReference type="Proteomes" id="UP000248349"/>
    </source>
</evidence>
<dbReference type="EMBL" id="KZ821239">
    <property type="protein sequence ID" value="PYH44105.1"/>
    <property type="molecule type" value="Genomic_DNA"/>
</dbReference>
<gene>
    <name evidence="2" type="ORF">BP01DRAFT_383905</name>
</gene>
<dbReference type="OrthoDB" id="10042665at2759"/>
<feature type="compositionally biased region" description="Low complexity" evidence="1">
    <location>
        <begin position="1"/>
        <end position="12"/>
    </location>
</feature>
<protein>
    <submittedName>
        <fullName evidence="2">Uncharacterized protein</fullName>
    </submittedName>
</protein>
<organism evidence="2 3">
    <name type="scientific">Aspergillus saccharolyticus JOP 1030-1</name>
    <dbReference type="NCBI Taxonomy" id="1450539"/>
    <lineage>
        <taxon>Eukaryota</taxon>
        <taxon>Fungi</taxon>
        <taxon>Dikarya</taxon>
        <taxon>Ascomycota</taxon>
        <taxon>Pezizomycotina</taxon>
        <taxon>Eurotiomycetes</taxon>
        <taxon>Eurotiomycetidae</taxon>
        <taxon>Eurotiales</taxon>
        <taxon>Aspergillaceae</taxon>
        <taxon>Aspergillus</taxon>
        <taxon>Aspergillus subgen. Circumdati</taxon>
    </lineage>
</organism>
<feature type="region of interest" description="Disordered" evidence="1">
    <location>
        <begin position="1"/>
        <end position="42"/>
    </location>
</feature>
<sequence>MEDPPSNSIPIPLQSPPPPAPSAKPTSSTKAPPTIEKSDDLLDPAETAQSGQYVLLVRKAKCYNGKRSLTIHSIVIQSDRLRHFLARFLSGYPGVTLSLHRLEFRAPFEPFVHRWEAFCAALQSEPDDVTYRHADLLHRILDEELHDTIARKKDMVQSKVITHELLWALLEPGVVVDSRTVDGRPRAFEVEAGAYCDHTRGFVVVVAVLAFFVDGVREIVWDAQAFDSLVLPHEYPDLKKLVLRFARAQSRSRSRSSSSNHRTKMASTM</sequence>
<evidence type="ECO:0000256" key="1">
    <source>
        <dbReference type="SAM" id="MobiDB-lite"/>
    </source>
</evidence>
<proteinExistence type="predicted"/>
<reference evidence="2 3" key="1">
    <citation type="submission" date="2016-12" db="EMBL/GenBank/DDBJ databases">
        <title>The genomes of Aspergillus section Nigri reveals drivers in fungal speciation.</title>
        <authorList>
            <consortium name="DOE Joint Genome Institute"/>
            <person name="Vesth T.C."/>
            <person name="Nybo J."/>
            <person name="Theobald S."/>
            <person name="Brandl J."/>
            <person name="Frisvad J.C."/>
            <person name="Nielsen K.F."/>
            <person name="Lyhne E.K."/>
            <person name="Kogle M.E."/>
            <person name="Kuo A."/>
            <person name="Riley R."/>
            <person name="Clum A."/>
            <person name="Nolan M."/>
            <person name="Lipzen A."/>
            <person name="Salamov A."/>
            <person name="Henrissat B."/>
            <person name="Wiebenga A."/>
            <person name="De Vries R.P."/>
            <person name="Grigoriev I.V."/>
            <person name="Mortensen U.H."/>
            <person name="Andersen M.R."/>
            <person name="Baker S.E."/>
        </authorList>
    </citation>
    <scope>NUCLEOTIDE SEQUENCE [LARGE SCALE GENOMIC DNA]</scope>
    <source>
        <strain evidence="2 3">JOP 1030-1</strain>
    </source>
</reference>